<dbReference type="RefSeq" id="WP_035181549.1">
    <property type="nucleotide sequence ID" value="NZ_AZFY01000097.1"/>
</dbReference>
<accession>X0PLA1</accession>
<dbReference type="OrthoDB" id="1809393at2"/>
<evidence type="ECO:0000313" key="3">
    <source>
        <dbReference type="Proteomes" id="UP000019488"/>
    </source>
</evidence>
<dbReference type="NCBIfam" id="TIGR01671">
    <property type="entry name" value="phage_TIGR01671"/>
    <property type="match status" value="1"/>
</dbReference>
<organism evidence="2 3">
    <name type="scientific">Lentilactobacillus farraginis DSM 18382 = JCM 14108</name>
    <dbReference type="NCBI Taxonomy" id="1423743"/>
    <lineage>
        <taxon>Bacteria</taxon>
        <taxon>Bacillati</taxon>
        <taxon>Bacillota</taxon>
        <taxon>Bacilli</taxon>
        <taxon>Lactobacillales</taxon>
        <taxon>Lactobacillaceae</taxon>
        <taxon>Lentilactobacillus</taxon>
    </lineage>
</organism>
<dbReference type="AlphaFoldDB" id="X0PLA1"/>
<sequence length="133" mass="15059">MSREIKFRAWHMPFGEKGPFQEMIYKRASSILSFANMDPDSYIVEQFTGLKDKNGKDIYEGDIVKYISEDGYSFLGPVKYLIDEDYPAFDIPTEYIPDGWQFASNILNTGAAENAIEVVGNVHEDSDLLEGGK</sequence>
<dbReference type="InterPro" id="IPR010024">
    <property type="entry name" value="CHP16711"/>
</dbReference>
<evidence type="ECO:0000313" key="2">
    <source>
        <dbReference type="EMBL" id="GAF38177.1"/>
    </source>
</evidence>
<protein>
    <submittedName>
        <fullName evidence="2">Prophage Lp2 protein 26</fullName>
    </submittedName>
</protein>
<gene>
    <name evidence="2" type="ORF">JCM14108_3294</name>
</gene>
<dbReference type="EMBL" id="BAKI01000102">
    <property type="protein sequence ID" value="GAF38177.1"/>
    <property type="molecule type" value="Genomic_DNA"/>
</dbReference>
<name>X0PLA1_9LACO</name>
<dbReference type="Proteomes" id="UP000019488">
    <property type="component" value="Unassembled WGS sequence"/>
</dbReference>
<dbReference type="InterPro" id="IPR019096">
    <property type="entry name" value="YopX_protein"/>
</dbReference>
<feature type="domain" description="YopX protein" evidence="1">
    <location>
        <begin position="39"/>
        <end position="130"/>
    </location>
</feature>
<comment type="caution">
    <text evidence="2">The sequence shown here is derived from an EMBL/GenBank/DDBJ whole genome shotgun (WGS) entry which is preliminary data.</text>
</comment>
<dbReference type="Gene3D" id="2.30.30.290">
    <property type="entry name" value="YopX-like domains"/>
    <property type="match status" value="1"/>
</dbReference>
<proteinExistence type="predicted"/>
<dbReference type="InterPro" id="IPR023385">
    <property type="entry name" value="YopX-like_C"/>
</dbReference>
<reference evidence="2" key="1">
    <citation type="journal article" date="2014" name="Genome Announc.">
        <title>Draft Genome Sequences of Two Lactobacillus Strains, L. farraginis JCM 14108T and L. composti JCM 14202T, Isolated from Compost of Distilled Shochu Residue.</title>
        <authorList>
            <person name="Yuki M."/>
            <person name="Oshima K."/>
            <person name="Suda W."/>
            <person name="Kitahara M."/>
            <person name="Kitamura K."/>
            <person name="Iida T."/>
            <person name="Hattori M."/>
            <person name="Ohkuma M."/>
        </authorList>
    </citation>
    <scope>NUCLEOTIDE SEQUENCE [LARGE SCALE GENOMIC DNA]</scope>
    <source>
        <strain evidence="2">JCM 14108</strain>
    </source>
</reference>
<evidence type="ECO:0000259" key="1">
    <source>
        <dbReference type="Pfam" id="PF09643"/>
    </source>
</evidence>
<dbReference type="SUPFAM" id="SSF159006">
    <property type="entry name" value="YopX-like"/>
    <property type="match status" value="1"/>
</dbReference>
<dbReference type="Pfam" id="PF09643">
    <property type="entry name" value="YopX"/>
    <property type="match status" value="1"/>
</dbReference>
<dbReference type="STRING" id="1423743.FD41_GL000481"/>